<protein>
    <submittedName>
        <fullName evidence="10">Aste57867_16699 protein</fullName>
    </submittedName>
</protein>
<evidence type="ECO:0000256" key="2">
    <source>
        <dbReference type="ARBA" id="ARBA00022448"/>
    </source>
</evidence>
<dbReference type="InterPro" id="IPR044770">
    <property type="entry name" value="MFS_spinster-like"/>
</dbReference>
<dbReference type="EMBL" id="CAADRA010005949">
    <property type="protein sequence ID" value="VFT93469.1"/>
    <property type="molecule type" value="Genomic_DNA"/>
</dbReference>
<dbReference type="GO" id="GO:0022857">
    <property type="term" value="F:transmembrane transporter activity"/>
    <property type="evidence" value="ECO:0007669"/>
    <property type="project" value="InterPro"/>
</dbReference>
<feature type="domain" description="Major facilitator superfamily (MFS) profile" evidence="8">
    <location>
        <begin position="10"/>
        <end position="471"/>
    </location>
</feature>
<feature type="transmembrane region" description="Helical" evidence="7">
    <location>
        <begin position="252"/>
        <end position="278"/>
    </location>
</feature>
<name>A0A485L621_9STRA</name>
<dbReference type="PANTHER" id="PTHR23505">
    <property type="entry name" value="SPINSTER"/>
    <property type="match status" value="1"/>
</dbReference>
<dbReference type="Proteomes" id="UP000332933">
    <property type="component" value="Unassembled WGS sequence"/>
</dbReference>
<feature type="transmembrane region" description="Helical" evidence="7">
    <location>
        <begin position="284"/>
        <end position="306"/>
    </location>
</feature>
<dbReference type="InterPro" id="IPR036259">
    <property type="entry name" value="MFS_trans_sf"/>
</dbReference>
<dbReference type="SUPFAM" id="SSF103473">
    <property type="entry name" value="MFS general substrate transporter"/>
    <property type="match status" value="1"/>
</dbReference>
<dbReference type="PROSITE" id="PS50850">
    <property type="entry name" value="MFS"/>
    <property type="match status" value="1"/>
</dbReference>
<keyword evidence="5 7" id="KW-0472">Membrane</keyword>
<evidence type="ECO:0000259" key="8">
    <source>
        <dbReference type="PROSITE" id="PS50850"/>
    </source>
</evidence>
<evidence type="ECO:0000256" key="4">
    <source>
        <dbReference type="ARBA" id="ARBA00022989"/>
    </source>
</evidence>
<comment type="similarity">
    <text evidence="6">Belongs to the major facilitator superfamily. Spinster (TC 2.A.1.49) family.</text>
</comment>
<evidence type="ECO:0000313" key="9">
    <source>
        <dbReference type="EMBL" id="KAF0692198.1"/>
    </source>
</evidence>
<keyword evidence="11" id="KW-1185">Reference proteome</keyword>
<dbReference type="OrthoDB" id="6770063at2759"/>
<feature type="transmembrane region" description="Helical" evidence="7">
    <location>
        <begin position="144"/>
        <end position="163"/>
    </location>
</feature>
<dbReference type="GO" id="GO:0016020">
    <property type="term" value="C:membrane"/>
    <property type="evidence" value="ECO:0007669"/>
    <property type="project" value="UniProtKB-SubCell"/>
</dbReference>
<evidence type="ECO:0000256" key="6">
    <source>
        <dbReference type="ARBA" id="ARBA00024338"/>
    </source>
</evidence>
<feature type="transmembrane region" description="Helical" evidence="7">
    <location>
        <begin position="444"/>
        <end position="466"/>
    </location>
</feature>
<dbReference type="Gene3D" id="1.20.1250.20">
    <property type="entry name" value="MFS general substrate transporter like domains"/>
    <property type="match status" value="2"/>
</dbReference>
<reference evidence="9" key="2">
    <citation type="submission" date="2019-06" db="EMBL/GenBank/DDBJ databases">
        <title>Genomics analysis of Aphanomyces spp. identifies a new class of oomycete effector associated with host adaptation.</title>
        <authorList>
            <person name="Gaulin E."/>
        </authorList>
    </citation>
    <scope>NUCLEOTIDE SEQUENCE</scope>
    <source>
        <strain evidence="9">CBS 578.67</strain>
    </source>
</reference>
<feature type="transmembrane region" description="Helical" evidence="7">
    <location>
        <begin position="351"/>
        <end position="367"/>
    </location>
</feature>
<organism evidence="10 11">
    <name type="scientific">Aphanomyces stellatus</name>
    <dbReference type="NCBI Taxonomy" id="120398"/>
    <lineage>
        <taxon>Eukaryota</taxon>
        <taxon>Sar</taxon>
        <taxon>Stramenopiles</taxon>
        <taxon>Oomycota</taxon>
        <taxon>Saprolegniomycetes</taxon>
        <taxon>Saprolegniales</taxon>
        <taxon>Verrucalvaceae</taxon>
        <taxon>Aphanomyces</taxon>
    </lineage>
</organism>
<evidence type="ECO:0000313" key="11">
    <source>
        <dbReference type="Proteomes" id="UP000332933"/>
    </source>
</evidence>
<dbReference type="AlphaFoldDB" id="A0A485L621"/>
<feature type="transmembrane region" description="Helical" evidence="7">
    <location>
        <begin position="327"/>
        <end position="345"/>
    </location>
</feature>
<accession>A0A485L621</accession>
<dbReference type="EMBL" id="VJMH01005928">
    <property type="protein sequence ID" value="KAF0692198.1"/>
    <property type="molecule type" value="Genomic_DNA"/>
</dbReference>
<evidence type="ECO:0000256" key="5">
    <source>
        <dbReference type="ARBA" id="ARBA00023136"/>
    </source>
</evidence>
<dbReference type="PRINTS" id="PR01036">
    <property type="entry name" value="TCRTETB"/>
</dbReference>
<reference evidence="10 11" key="1">
    <citation type="submission" date="2019-03" db="EMBL/GenBank/DDBJ databases">
        <authorList>
            <person name="Gaulin E."/>
            <person name="Dumas B."/>
        </authorList>
    </citation>
    <scope>NUCLEOTIDE SEQUENCE [LARGE SCALE GENOMIC DNA]</scope>
    <source>
        <strain evidence="10">CBS 568.67</strain>
    </source>
</reference>
<sequence length="494" mass="53139">MAPFESIGSIFGLVCAINVLNYVDRGLIPGAPIQLQAFVQSVLDVPPENVSVYIGLLVSAFIAAYSIFICVFGYLSIRHRPFHLVSIGLFLWVLASALSGISKTVASYPLLLTGRFVSGIGESAFQAIMPPFIDQHAPSEKRTFWLGLFGAAISVGTAIGYSYGSLMAQTAGWDIGFFVAGVVMLPLALVCARFIPMRFDHPMAYDPAVATADALRRCIDSHSSTADRRASVTLLGELASVLRSPLFWTSTLGYAAYTFTLAGLASFGPVILIGTGVLSDKVAATVFGALVVVAGMVGAPLGGYLVDAACRGRGTETDFRLVVATRLMFGLVLGGIALAFGAWLAVDSAPAFLVCMFFSLMLLFMTQSPHQVSILLSVEKPQRGFATGLGLCLMHLLGDVPSPIVLGWLKDRWAPDCGSVLDHDHIERLNPDCVLHGKTGLTRVLLFAFLWLGWAALFWGISYAIAHKKLRRQPKSVVLFDNYNTPVLSRNDSY</sequence>
<feature type="transmembrane region" description="Helical" evidence="7">
    <location>
        <begin position="175"/>
        <end position="195"/>
    </location>
</feature>
<dbReference type="InterPro" id="IPR011701">
    <property type="entry name" value="MFS"/>
</dbReference>
<evidence type="ECO:0000256" key="1">
    <source>
        <dbReference type="ARBA" id="ARBA00004141"/>
    </source>
</evidence>
<keyword evidence="2" id="KW-0813">Transport</keyword>
<feature type="transmembrane region" description="Helical" evidence="7">
    <location>
        <begin position="82"/>
        <end position="102"/>
    </location>
</feature>
<proteinExistence type="inferred from homology"/>
<evidence type="ECO:0000256" key="3">
    <source>
        <dbReference type="ARBA" id="ARBA00022692"/>
    </source>
</evidence>
<comment type="subcellular location">
    <subcellularLocation>
        <location evidence="1">Membrane</location>
        <topology evidence="1">Multi-pass membrane protein</topology>
    </subcellularLocation>
</comment>
<dbReference type="PANTHER" id="PTHR23505:SF79">
    <property type="entry name" value="PROTEIN SPINSTER"/>
    <property type="match status" value="1"/>
</dbReference>
<gene>
    <name evidence="10" type="primary">Aste57867_16699</name>
    <name evidence="9" type="ORF">As57867_016642</name>
    <name evidence="10" type="ORF">ASTE57867_16699</name>
</gene>
<evidence type="ECO:0000313" key="10">
    <source>
        <dbReference type="EMBL" id="VFT93469.1"/>
    </source>
</evidence>
<keyword evidence="3 7" id="KW-0812">Transmembrane</keyword>
<evidence type="ECO:0000256" key="7">
    <source>
        <dbReference type="SAM" id="Phobius"/>
    </source>
</evidence>
<keyword evidence="4 7" id="KW-1133">Transmembrane helix</keyword>
<feature type="transmembrane region" description="Helical" evidence="7">
    <location>
        <begin position="52"/>
        <end position="75"/>
    </location>
</feature>
<dbReference type="InterPro" id="IPR020846">
    <property type="entry name" value="MFS_dom"/>
</dbReference>
<dbReference type="Pfam" id="PF07690">
    <property type="entry name" value="MFS_1"/>
    <property type="match status" value="1"/>
</dbReference>